<dbReference type="InterPro" id="IPR002514">
    <property type="entry name" value="Transposase_8"/>
</dbReference>
<keyword evidence="5" id="KW-1185">Reference proteome</keyword>
<feature type="domain" description="HTH cro/C1-type" evidence="3">
    <location>
        <begin position="25"/>
        <end position="74"/>
    </location>
</feature>
<gene>
    <name evidence="4" type="ORF">EBB_22270</name>
</gene>
<dbReference type="InterPro" id="IPR001387">
    <property type="entry name" value="Cro/C1-type_HTH"/>
</dbReference>
<evidence type="ECO:0000256" key="1">
    <source>
        <dbReference type="ARBA" id="ARBA00009964"/>
    </source>
</evidence>
<dbReference type="RefSeq" id="WP_192395864.1">
    <property type="nucleotide sequence ID" value="NZ_CAJHIU010000003.1"/>
</dbReference>
<feature type="coiled-coil region" evidence="2">
    <location>
        <begin position="67"/>
        <end position="94"/>
    </location>
</feature>
<reference evidence="4 5" key="1">
    <citation type="submission" date="2020-09" db="EMBL/GenBank/DDBJ databases">
        <title>Methylomonas albis sp. nov. and Methylomonas fluvii sp. nov.: Two cold-adapted methanotrophs from the River Elbe and an amended description of Methylovulum psychrotolerans strain Eb1.</title>
        <authorList>
            <person name="Bussmann I.K."/>
            <person name="Klings K.-W."/>
            <person name="Warnstedt J."/>
            <person name="Hoppert M."/>
            <person name="Saborowski A."/>
            <person name="Horn F."/>
            <person name="Liebner S."/>
        </authorList>
    </citation>
    <scope>NUCLEOTIDE SEQUENCE [LARGE SCALE GENOMIC DNA]</scope>
    <source>
        <strain evidence="4 5">EbB</strain>
    </source>
</reference>
<dbReference type="PROSITE" id="PS50943">
    <property type="entry name" value="HTH_CROC1"/>
    <property type="match status" value="1"/>
</dbReference>
<name>A0ABR9DMP4_9GAMM</name>
<dbReference type="InterPro" id="IPR051839">
    <property type="entry name" value="RD_transcriptional_regulator"/>
</dbReference>
<dbReference type="PANTHER" id="PTHR33215:SF13">
    <property type="entry name" value="PROTEIN DISTAL ANTENNA"/>
    <property type="match status" value="1"/>
</dbReference>
<organism evidence="4 5">
    <name type="scientific">Methylomonas fluvii</name>
    <dbReference type="NCBI Taxonomy" id="1854564"/>
    <lineage>
        <taxon>Bacteria</taxon>
        <taxon>Pseudomonadati</taxon>
        <taxon>Pseudomonadota</taxon>
        <taxon>Gammaproteobacteria</taxon>
        <taxon>Methylococcales</taxon>
        <taxon>Methylococcaceae</taxon>
        <taxon>Methylomonas</taxon>
    </lineage>
</organism>
<dbReference type="Gene3D" id="1.10.10.60">
    <property type="entry name" value="Homeodomain-like"/>
    <property type="match status" value="1"/>
</dbReference>
<dbReference type="CDD" id="cd00093">
    <property type="entry name" value="HTH_XRE"/>
    <property type="match status" value="1"/>
</dbReference>
<sequence>MSNEKKHNRPKYSLEFKQDARLVLEKGYSQQQAADHLGISQSALGRWVRAERKPAANASAVKKSCLNLSEHDELIRLRKENEQLRMEREILKKAAVFFAKETE</sequence>
<keyword evidence="2" id="KW-0175">Coiled coil</keyword>
<dbReference type="Pfam" id="PF01527">
    <property type="entry name" value="HTH_Tnp_1"/>
    <property type="match status" value="1"/>
</dbReference>
<comment type="caution">
    <text evidence="4">The sequence shown here is derived from an EMBL/GenBank/DDBJ whole genome shotgun (WGS) entry which is preliminary data.</text>
</comment>
<accession>A0ABR9DMP4</accession>
<dbReference type="PANTHER" id="PTHR33215">
    <property type="entry name" value="PROTEIN DISTAL ANTENNA"/>
    <property type="match status" value="1"/>
</dbReference>
<dbReference type="InterPro" id="IPR009057">
    <property type="entry name" value="Homeodomain-like_sf"/>
</dbReference>
<dbReference type="Proteomes" id="UP000641152">
    <property type="component" value="Unassembled WGS sequence"/>
</dbReference>
<comment type="similarity">
    <text evidence="1">Belongs to the transposase 8 family.</text>
</comment>
<protein>
    <submittedName>
        <fullName evidence="4">Transposase</fullName>
    </submittedName>
</protein>
<dbReference type="SUPFAM" id="SSF46689">
    <property type="entry name" value="Homeodomain-like"/>
    <property type="match status" value="1"/>
</dbReference>
<evidence type="ECO:0000313" key="5">
    <source>
        <dbReference type="Proteomes" id="UP000641152"/>
    </source>
</evidence>
<evidence type="ECO:0000256" key="2">
    <source>
        <dbReference type="SAM" id="Coils"/>
    </source>
</evidence>
<evidence type="ECO:0000313" key="4">
    <source>
        <dbReference type="EMBL" id="MBD9363157.1"/>
    </source>
</evidence>
<proteinExistence type="inferred from homology"/>
<evidence type="ECO:0000259" key="3">
    <source>
        <dbReference type="PROSITE" id="PS50943"/>
    </source>
</evidence>
<dbReference type="EMBL" id="JACXST010000003">
    <property type="protein sequence ID" value="MBD9363157.1"/>
    <property type="molecule type" value="Genomic_DNA"/>
</dbReference>